<feature type="domain" description="AB hydrolase-1" evidence="1">
    <location>
        <begin position="57"/>
        <end position="275"/>
    </location>
</feature>
<dbReference type="OrthoDB" id="9773293at2"/>
<dbReference type="PANTHER" id="PTHR43798:SF33">
    <property type="entry name" value="HYDROLASE, PUTATIVE (AFU_ORTHOLOGUE AFUA_2G14860)-RELATED"/>
    <property type="match status" value="1"/>
</dbReference>
<dbReference type="Gene3D" id="3.40.50.1820">
    <property type="entry name" value="alpha/beta hydrolase"/>
    <property type="match status" value="1"/>
</dbReference>
<reference evidence="2 3" key="1">
    <citation type="submission" date="2018-04" db="EMBL/GenBank/DDBJ databases">
        <title>Genomic Encyclopedia of Archaeal and Bacterial Type Strains, Phase II (KMG-II): from individual species to whole genera.</title>
        <authorList>
            <person name="Goeker M."/>
        </authorList>
    </citation>
    <scope>NUCLEOTIDE SEQUENCE [LARGE SCALE GENOMIC DNA]</scope>
    <source>
        <strain evidence="2 3">DSM 5822</strain>
    </source>
</reference>
<comment type="caution">
    <text evidence="2">The sequence shown here is derived from an EMBL/GenBank/DDBJ whole genome shotgun (WGS) entry which is preliminary data.</text>
</comment>
<gene>
    <name evidence="2" type="ORF">C8N29_103156</name>
</gene>
<dbReference type="GO" id="GO:0016020">
    <property type="term" value="C:membrane"/>
    <property type="evidence" value="ECO:0007669"/>
    <property type="project" value="TreeGrafter"/>
</dbReference>
<dbReference type="AlphaFoldDB" id="A0A2T5J233"/>
<accession>A0A2T5J233</accession>
<dbReference type="InterPro" id="IPR029058">
    <property type="entry name" value="AB_hydrolase_fold"/>
</dbReference>
<evidence type="ECO:0000313" key="2">
    <source>
        <dbReference type="EMBL" id="PTQ90403.1"/>
    </source>
</evidence>
<dbReference type="InterPro" id="IPR000073">
    <property type="entry name" value="AB_hydrolase_1"/>
</dbReference>
<dbReference type="EMBL" id="QAON01000003">
    <property type="protein sequence ID" value="PTQ90403.1"/>
    <property type="molecule type" value="Genomic_DNA"/>
</dbReference>
<dbReference type="Proteomes" id="UP000244223">
    <property type="component" value="Unassembled WGS sequence"/>
</dbReference>
<evidence type="ECO:0000259" key="1">
    <source>
        <dbReference type="Pfam" id="PF12697"/>
    </source>
</evidence>
<organism evidence="2 3">
    <name type="scientific">Agitococcus lubricus</name>
    <dbReference type="NCBI Taxonomy" id="1077255"/>
    <lineage>
        <taxon>Bacteria</taxon>
        <taxon>Pseudomonadati</taxon>
        <taxon>Pseudomonadota</taxon>
        <taxon>Gammaproteobacteria</taxon>
        <taxon>Moraxellales</taxon>
        <taxon>Moraxellaceae</taxon>
        <taxon>Agitococcus</taxon>
    </lineage>
</organism>
<dbReference type="InterPro" id="IPR050266">
    <property type="entry name" value="AB_hydrolase_sf"/>
</dbReference>
<name>A0A2T5J233_9GAMM</name>
<dbReference type="PANTHER" id="PTHR43798">
    <property type="entry name" value="MONOACYLGLYCEROL LIPASE"/>
    <property type="match status" value="1"/>
</dbReference>
<dbReference type="Pfam" id="PF12697">
    <property type="entry name" value="Abhydrolase_6"/>
    <property type="match status" value="1"/>
</dbReference>
<keyword evidence="3" id="KW-1185">Reference proteome</keyword>
<protein>
    <submittedName>
        <fullName evidence="2">Pimeloyl-ACP methyl ester carboxylesterase</fullName>
    </submittedName>
</protein>
<proteinExistence type="predicted"/>
<sequence length="426" mass="48057">MLIFEPYEKNSLKKDPRISMLGKWEIHYLAFEGPADCQQAPIVVLGGAFQNFTSYRFFMDEVLEIVPIILVDLPSLGNNSQLASDLGLEDLADMLYQWLVQEDVPKVSLMGLSLGSVVASTFAFKHPEMSDRLIMTGTLSKPRKSWRMLLEESLRVLDAQRMTEFGEAVVLYLVNHAKLKETGIPDVACRLFRRQMKNFTENEQERYRINARRLLSVEEVVGYPTCPTVVATGQYDSFTLPYENAIFAANCPNATFAIIEKADHLPQLERRDATVGMFCAHLKGEDVGLVPGIRKMSRADSLAIERRGEPRYALYKPEAYVLGFSNVDGSVQIDAAVKIVDINFFGCLLHSEDVVFTVQEYARGLVLCLPDSLLRLEILIFERGDGWLRCLFKHGSALLAEEFKKLLDDPEACYILPQLGQRPVEA</sequence>
<dbReference type="RefSeq" id="WP_107864845.1">
    <property type="nucleotide sequence ID" value="NZ_QAON01000003.1"/>
</dbReference>
<evidence type="ECO:0000313" key="3">
    <source>
        <dbReference type="Proteomes" id="UP000244223"/>
    </source>
</evidence>
<dbReference type="SUPFAM" id="SSF53474">
    <property type="entry name" value="alpha/beta-Hydrolases"/>
    <property type="match status" value="1"/>
</dbReference>